<proteinExistence type="predicted"/>
<accession>A0A1A7ZXC7</accession>
<sequence length="68" mass="8051">CEILPVITLKAAFKNTSEYKVLHREGQVKGTLSDKYMANDMRLSLFCSMHMRFTKSRHVQMWLNMKKK</sequence>
<name>A0A1A7ZXC7_NOTFU</name>
<evidence type="ECO:0000313" key="1">
    <source>
        <dbReference type="EMBL" id="SBP46630.1"/>
    </source>
</evidence>
<feature type="non-terminal residue" evidence="1">
    <location>
        <position position="68"/>
    </location>
</feature>
<protein>
    <submittedName>
        <fullName evidence="1">Uncharacterized protein</fullName>
    </submittedName>
</protein>
<gene>
    <name evidence="1" type="primary">Nfu_g_1_020249</name>
</gene>
<dbReference type="EMBL" id="HADY01008145">
    <property type="protein sequence ID" value="SBP46630.1"/>
    <property type="molecule type" value="Transcribed_RNA"/>
</dbReference>
<feature type="non-terminal residue" evidence="1">
    <location>
        <position position="1"/>
    </location>
</feature>
<dbReference type="AlphaFoldDB" id="A0A1A7ZXC7"/>
<reference evidence="1" key="2">
    <citation type="submission" date="2016-06" db="EMBL/GenBank/DDBJ databases">
        <title>The genome of a short-lived fish provides insights into sex chromosome evolution and the genetic control of aging.</title>
        <authorList>
            <person name="Reichwald K."/>
            <person name="Felder M."/>
            <person name="Petzold A."/>
            <person name="Koch P."/>
            <person name="Groth M."/>
            <person name="Platzer M."/>
        </authorList>
    </citation>
    <scope>NUCLEOTIDE SEQUENCE</scope>
    <source>
        <tissue evidence="1">Brain</tissue>
    </source>
</reference>
<organism evidence="1">
    <name type="scientific">Nothobranchius furzeri</name>
    <name type="common">Turquoise killifish</name>
    <dbReference type="NCBI Taxonomy" id="105023"/>
    <lineage>
        <taxon>Eukaryota</taxon>
        <taxon>Metazoa</taxon>
        <taxon>Chordata</taxon>
        <taxon>Craniata</taxon>
        <taxon>Vertebrata</taxon>
        <taxon>Euteleostomi</taxon>
        <taxon>Actinopterygii</taxon>
        <taxon>Neopterygii</taxon>
        <taxon>Teleostei</taxon>
        <taxon>Neoteleostei</taxon>
        <taxon>Acanthomorphata</taxon>
        <taxon>Ovalentaria</taxon>
        <taxon>Atherinomorphae</taxon>
        <taxon>Cyprinodontiformes</taxon>
        <taxon>Nothobranchiidae</taxon>
        <taxon>Nothobranchius</taxon>
    </lineage>
</organism>
<reference evidence="1" key="1">
    <citation type="submission" date="2016-05" db="EMBL/GenBank/DDBJ databases">
        <authorList>
            <person name="Lavstsen T."/>
            <person name="Jespersen J.S."/>
        </authorList>
    </citation>
    <scope>NUCLEOTIDE SEQUENCE</scope>
    <source>
        <tissue evidence="1">Brain</tissue>
    </source>
</reference>